<proteinExistence type="predicted"/>
<evidence type="ECO:0000313" key="6">
    <source>
        <dbReference type="Proteomes" id="UP000054549"/>
    </source>
</evidence>
<dbReference type="Pfam" id="PF20147">
    <property type="entry name" value="Crinkler"/>
    <property type="match status" value="1"/>
</dbReference>
<protein>
    <recommendedName>
        <fullName evidence="4">Crinkler effector protein N-terminal domain-containing protein</fullName>
    </recommendedName>
</protein>
<organism evidence="5 6">
    <name type="scientific">Amanita muscaria (strain Koide BX008)</name>
    <dbReference type="NCBI Taxonomy" id="946122"/>
    <lineage>
        <taxon>Eukaryota</taxon>
        <taxon>Fungi</taxon>
        <taxon>Dikarya</taxon>
        <taxon>Basidiomycota</taxon>
        <taxon>Agaricomycotina</taxon>
        <taxon>Agaricomycetes</taxon>
        <taxon>Agaricomycetidae</taxon>
        <taxon>Agaricales</taxon>
        <taxon>Pluteineae</taxon>
        <taxon>Amanitaceae</taxon>
        <taxon>Amanita</taxon>
    </lineage>
</organism>
<dbReference type="InterPro" id="IPR045379">
    <property type="entry name" value="Crinkler_N"/>
</dbReference>
<comment type="subcellular location">
    <subcellularLocation>
        <location evidence="1">Host cell</location>
    </subcellularLocation>
    <subcellularLocation>
        <location evidence="2">Secreted</location>
    </subcellularLocation>
</comment>
<accession>A0A0C2WAR1</accession>
<dbReference type="HOGENOM" id="CLU_079953_0_0_1"/>
<evidence type="ECO:0000256" key="3">
    <source>
        <dbReference type="ARBA" id="ARBA00022525"/>
    </source>
</evidence>
<evidence type="ECO:0000259" key="4">
    <source>
        <dbReference type="Pfam" id="PF20147"/>
    </source>
</evidence>
<dbReference type="InParanoid" id="A0A0C2WAR1"/>
<evidence type="ECO:0000313" key="5">
    <source>
        <dbReference type="EMBL" id="KIL58347.1"/>
    </source>
</evidence>
<keyword evidence="6" id="KW-1185">Reference proteome</keyword>
<dbReference type="GO" id="GO:0043657">
    <property type="term" value="C:host cell"/>
    <property type="evidence" value="ECO:0007669"/>
    <property type="project" value="UniProtKB-SubCell"/>
</dbReference>
<keyword evidence="3" id="KW-0964">Secreted</keyword>
<dbReference type="AlphaFoldDB" id="A0A0C2WAR1"/>
<dbReference type="Proteomes" id="UP000054549">
    <property type="component" value="Unassembled WGS sequence"/>
</dbReference>
<dbReference type="OrthoDB" id="3021697at2759"/>
<gene>
    <name evidence="5" type="ORF">M378DRAFT_319083</name>
</gene>
<dbReference type="GO" id="GO:0005576">
    <property type="term" value="C:extracellular region"/>
    <property type="evidence" value="ECO:0007669"/>
    <property type="project" value="UniProtKB-SubCell"/>
</dbReference>
<feature type="domain" description="Crinkler effector protein N-terminal" evidence="4">
    <location>
        <begin position="117"/>
        <end position="220"/>
    </location>
</feature>
<dbReference type="EMBL" id="KN818340">
    <property type="protein sequence ID" value="KIL58347.1"/>
    <property type="molecule type" value="Genomic_DNA"/>
</dbReference>
<reference evidence="5 6" key="1">
    <citation type="submission" date="2014-04" db="EMBL/GenBank/DDBJ databases">
        <title>Evolutionary Origins and Diversification of the Mycorrhizal Mutualists.</title>
        <authorList>
            <consortium name="DOE Joint Genome Institute"/>
            <consortium name="Mycorrhizal Genomics Consortium"/>
            <person name="Kohler A."/>
            <person name="Kuo A."/>
            <person name="Nagy L.G."/>
            <person name="Floudas D."/>
            <person name="Copeland A."/>
            <person name="Barry K.W."/>
            <person name="Cichocki N."/>
            <person name="Veneault-Fourrey C."/>
            <person name="LaButti K."/>
            <person name="Lindquist E.A."/>
            <person name="Lipzen A."/>
            <person name="Lundell T."/>
            <person name="Morin E."/>
            <person name="Murat C."/>
            <person name="Riley R."/>
            <person name="Ohm R."/>
            <person name="Sun H."/>
            <person name="Tunlid A."/>
            <person name="Henrissat B."/>
            <person name="Grigoriev I.V."/>
            <person name="Hibbett D.S."/>
            <person name="Martin F."/>
        </authorList>
    </citation>
    <scope>NUCLEOTIDE SEQUENCE [LARGE SCALE GENOMIC DNA]</scope>
    <source>
        <strain evidence="5 6">Koide BX008</strain>
    </source>
</reference>
<name>A0A0C2WAR1_AMAMK</name>
<evidence type="ECO:0000256" key="2">
    <source>
        <dbReference type="ARBA" id="ARBA00004613"/>
    </source>
</evidence>
<evidence type="ECO:0000256" key="1">
    <source>
        <dbReference type="ARBA" id="ARBA00004340"/>
    </source>
</evidence>
<sequence>MPFVVKLKKASASAELTQTMLVRFDARPSWGDLASKIAEEFSISSNNVGVVFLDEVCKLTLKNEQELQSFYEVFDPSSGKMKFVVQDLQTPDSPKTISSTWSASSNLSGLSGDDDQLTLFCWVLNVSDNPFAIDIGKSMTVGHLKKAIKKEKERTFNDIDPDTLELWKLSPPIPSGEINTKLRDVQSPQQIPGCVKLNAIDELLEHFSSVHRKHLHIIVEAPPTCKYSRDLFMFT</sequence>
<dbReference type="STRING" id="946122.A0A0C2WAR1"/>